<dbReference type="SUPFAM" id="SSF109854">
    <property type="entry name" value="DinB/YfiT-like putative metalloenzymes"/>
    <property type="match status" value="1"/>
</dbReference>
<reference evidence="2 3" key="1">
    <citation type="submission" date="2019-07" db="EMBL/GenBank/DDBJ databases">
        <title>Rufibacter sp. nov., isolated from lake sediment.</title>
        <authorList>
            <person name="Qu J.-H."/>
        </authorList>
    </citation>
    <scope>NUCLEOTIDE SEQUENCE [LARGE SCALE GENOMIC DNA]</scope>
    <source>
        <strain evidence="2 3">NBS58-1</strain>
    </source>
</reference>
<accession>A0A5B6TMR1</accession>
<sequence length="189" mass="21667">MDTATFLSTLQQQAQAQKTILQSEFLPLDDATLNFKPHATGWSILECLEHLNRYSRFYLPHLERALTATATPVPPQPVRYSWMGKKSLDLVNPVNAKKHKTLKHMNPHNSQLTTAVLTEFLQHQEKLLHLLSAAHKADLNRKAIPVEFFKLLKMRLGEAFEFLILHQQRHIQQAQRVQAPSLQPLSLVV</sequence>
<protein>
    <submittedName>
        <fullName evidence="2">DinB family protein</fullName>
    </submittedName>
</protein>
<organism evidence="2 3">
    <name type="scientific">Rufibacter hautae</name>
    <dbReference type="NCBI Taxonomy" id="2595005"/>
    <lineage>
        <taxon>Bacteria</taxon>
        <taxon>Pseudomonadati</taxon>
        <taxon>Bacteroidota</taxon>
        <taxon>Cytophagia</taxon>
        <taxon>Cytophagales</taxon>
        <taxon>Hymenobacteraceae</taxon>
        <taxon>Rufibacter</taxon>
    </lineage>
</organism>
<keyword evidence="3" id="KW-1185">Reference proteome</keyword>
<evidence type="ECO:0000313" key="3">
    <source>
        <dbReference type="Proteomes" id="UP000324133"/>
    </source>
</evidence>
<proteinExistence type="predicted"/>
<dbReference type="RefSeq" id="WP_149090288.1">
    <property type="nucleotide sequence ID" value="NZ_VKKY01000001.1"/>
</dbReference>
<comment type="caution">
    <text evidence="2">The sequence shown here is derived from an EMBL/GenBank/DDBJ whole genome shotgun (WGS) entry which is preliminary data.</text>
</comment>
<dbReference type="EMBL" id="VKKY01000001">
    <property type="protein sequence ID" value="KAA3440657.1"/>
    <property type="molecule type" value="Genomic_DNA"/>
</dbReference>
<dbReference type="OrthoDB" id="1524454at2"/>
<dbReference type="Gene3D" id="1.20.120.450">
    <property type="entry name" value="dinb family like domain"/>
    <property type="match status" value="1"/>
</dbReference>
<dbReference type="Pfam" id="PF12867">
    <property type="entry name" value="DinB_2"/>
    <property type="match status" value="1"/>
</dbReference>
<feature type="domain" description="DinB-like" evidence="1">
    <location>
        <begin position="24"/>
        <end position="174"/>
    </location>
</feature>
<name>A0A5B6TMR1_9BACT</name>
<evidence type="ECO:0000313" key="2">
    <source>
        <dbReference type="EMBL" id="KAA3440657.1"/>
    </source>
</evidence>
<evidence type="ECO:0000259" key="1">
    <source>
        <dbReference type="Pfam" id="PF12867"/>
    </source>
</evidence>
<dbReference type="AlphaFoldDB" id="A0A5B6TMR1"/>
<dbReference type="Proteomes" id="UP000324133">
    <property type="component" value="Unassembled WGS sequence"/>
</dbReference>
<dbReference type="InterPro" id="IPR024775">
    <property type="entry name" value="DinB-like"/>
</dbReference>
<dbReference type="InterPro" id="IPR034660">
    <property type="entry name" value="DinB/YfiT-like"/>
</dbReference>
<gene>
    <name evidence="2" type="ORF">FOA19_08410</name>
</gene>